<evidence type="ECO:0000256" key="1">
    <source>
        <dbReference type="SAM" id="MobiDB-lite"/>
    </source>
</evidence>
<feature type="compositionally biased region" description="Basic and acidic residues" evidence="1">
    <location>
        <begin position="1"/>
        <end position="10"/>
    </location>
</feature>
<gene>
    <name evidence="2" type="ORF">BaRGS_00016837</name>
</gene>
<feature type="region of interest" description="Disordered" evidence="1">
    <location>
        <begin position="1"/>
        <end position="53"/>
    </location>
</feature>
<feature type="non-terminal residue" evidence="2">
    <location>
        <position position="53"/>
    </location>
</feature>
<dbReference type="AlphaFoldDB" id="A0ABD0KY88"/>
<feature type="compositionally biased region" description="Polar residues" evidence="1">
    <location>
        <begin position="29"/>
        <end position="44"/>
    </location>
</feature>
<keyword evidence="3" id="KW-1185">Reference proteome</keyword>
<feature type="non-terminal residue" evidence="2">
    <location>
        <position position="1"/>
    </location>
</feature>
<comment type="caution">
    <text evidence="2">The sequence shown here is derived from an EMBL/GenBank/DDBJ whole genome shotgun (WGS) entry which is preliminary data.</text>
</comment>
<dbReference type="EMBL" id="JACVVK020000108">
    <property type="protein sequence ID" value="KAK7491991.1"/>
    <property type="molecule type" value="Genomic_DNA"/>
</dbReference>
<evidence type="ECO:0000313" key="2">
    <source>
        <dbReference type="EMBL" id="KAK7491991.1"/>
    </source>
</evidence>
<dbReference type="Proteomes" id="UP001519460">
    <property type="component" value="Unassembled WGS sequence"/>
</dbReference>
<reference evidence="2 3" key="1">
    <citation type="journal article" date="2023" name="Sci. Data">
        <title>Genome assembly of the Korean intertidal mud-creeper Batillaria attramentaria.</title>
        <authorList>
            <person name="Patra A.K."/>
            <person name="Ho P.T."/>
            <person name="Jun S."/>
            <person name="Lee S.J."/>
            <person name="Kim Y."/>
            <person name="Won Y.J."/>
        </authorList>
    </citation>
    <scope>NUCLEOTIDE SEQUENCE [LARGE SCALE GENOMIC DNA]</scope>
    <source>
        <strain evidence="2">Wonlab-2016</strain>
    </source>
</reference>
<evidence type="ECO:0000313" key="3">
    <source>
        <dbReference type="Proteomes" id="UP001519460"/>
    </source>
</evidence>
<protein>
    <submittedName>
        <fullName evidence="2">Uncharacterized protein</fullName>
    </submittedName>
</protein>
<sequence length="53" mass="5937">ERQFSCEAFHHTGGTPEYGRSRREKKTAPLNNPSEVEQAVSTGSCIRKQSWGT</sequence>
<organism evidence="2 3">
    <name type="scientific">Batillaria attramentaria</name>
    <dbReference type="NCBI Taxonomy" id="370345"/>
    <lineage>
        <taxon>Eukaryota</taxon>
        <taxon>Metazoa</taxon>
        <taxon>Spiralia</taxon>
        <taxon>Lophotrochozoa</taxon>
        <taxon>Mollusca</taxon>
        <taxon>Gastropoda</taxon>
        <taxon>Caenogastropoda</taxon>
        <taxon>Sorbeoconcha</taxon>
        <taxon>Cerithioidea</taxon>
        <taxon>Batillariidae</taxon>
        <taxon>Batillaria</taxon>
    </lineage>
</organism>
<proteinExistence type="predicted"/>
<accession>A0ABD0KY88</accession>
<name>A0ABD0KY88_9CAEN</name>